<dbReference type="Gene3D" id="3.20.20.140">
    <property type="entry name" value="Metal-dependent hydrolases"/>
    <property type="match status" value="1"/>
</dbReference>
<protein>
    <submittedName>
        <fullName evidence="2">PHP domain protein</fullName>
    </submittedName>
</protein>
<dbReference type="GO" id="GO:0035312">
    <property type="term" value="F:5'-3' DNA exonuclease activity"/>
    <property type="evidence" value="ECO:0007669"/>
    <property type="project" value="TreeGrafter"/>
</dbReference>
<dbReference type="PANTHER" id="PTHR42924:SF3">
    <property type="entry name" value="POLYMERASE_HISTIDINOL PHOSPHATASE N-TERMINAL DOMAIN-CONTAINING PROTEIN"/>
    <property type="match status" value="1"/>
</dbReference>
<evidence type="ECO:0000313" key="2">
    <source>
        <dbReference type="EMBL" id="AGY50169.1"/>
    </source>
</evidence>
<dbReference type="InterPro" id="IPR004013">
    <property type="entry name" value="PHP_dom"/>
</dbReference>
<dbReference type="AlphaFoldDB" id="U5Q580"/>
<dbReference type="SMART" id="SM00481">
    <property type="entry name" value="POLIIIAc"/>
    <property type="match status" value="1"/>
</dbReference>
<evidence type="ECO:0000259" key="1">
    <source>
        <dbReference type="SMART" id="SM00481"/>
    </source>
</evidence>
<dbReference type="CDD" id="cd07432">
    <property type="entry name" value="PHP_HisPPase"/>
    <property type="match status" value="1"/>
</dbReference>
<dbReference type="InParanoid" id="U5Q580"/>
<dbReference type="InterPro" id="IPR016195">
    <property type="entry name" value="Pol/histidinol_Pase-like"/>
</dbReference>
<gene>
    <name evidence="2" type="ORF">MMINT_07790</name>
</gene>
<organism evidence="2 3">
    <name type="scientific">Methanomassiliicoccus intestinalis (strain Issoire-Mx1)</name>
    <dbReference type="NCBI Taxonomy" id="1295009"/>
    <lineage>
        <taxon>Archaea</taxon>
        <taxon>Methanobacteriati</taxon>
        <taxon>Thermoplasmatota</taxon>
        <taxon>Thermoplasmata</taxon>
        <taxon>Methanomassiliicoccales</taxon>
        <taxon>Methanomassiliicoccaceae</taxon>
        <taxon>Methanomassiliicoccus</taxon>
    </lineage>
</organism>
<dbReference type="EMBL" id="CP005934">
    <property type="protein sequence ID" value="AGY50169.1"/>
    <property type="molecule type" value="Genomic_DNA"/>
</dbReference>
<accession>U5Q580</accession>
<dbReference type="Pfam" id="PF02811">
    <property type="entry name" value="PHP"/>
    <property type="match status" value="1"/>
</dbReference>
<dbReference type="PANTHER" id="PTHR42924">
    <property type="entry name" value="EXONUCLEASE"/>
    <property type="match status" value="1"/>
</dbReference>
<feature type="domain" description="Polymerase/histidinol phosphatase N-terminal" evidence="1">
    <location>
        <begin position="5"/>
        <end position="82"/>
    </location>
</feature>
<evidence type="ECO:0000313" key="3">
    <source>
        <dbReference type="Proteomes" id="UP000014070"/>
    </source>
</evidence>
<dbReference type="InterPro" id="IPR052018">
    <property type="entry name" value="PHP_domain"/>
</dbReference>
<dbReference type="HOGENOM" id="CLU_072983_1_0_2"/>
<sequence length="308" mass="33818">MQGKADLHVHTKYSGVHKMGPLRFPESVSDPVDVVKKAKAAGMDVVCITDHNSVTGAHRAVRDCKDIKDIGIVIGEEVSTADGEVLAYFIEDEIPAGLSAVETIERIREQGGLAIAPHPFSLHCPCLKDQIFDLDLDGIEILNGGHIDDYANAHAQEIGKKEYGRWALTGGSDSHCLKNIGATYTLFEGNTPEDLRKSILNKTTDADGEIILMNQAIAWSIEVIVHSDKLILRSFLGLDKEKIDDDPIIYKVHKMKLGQKLGALFGSLVYFTPPIPFIAGGLSKVIFKKLEKHGIDDSEMFDIFKPFP</sequence>
<dbReference type="Pfam" id="PF13263">
    <property type="entry name" value="PHP_C"/>
    <property type="match status" value="1"/>
</dbReference>
<keyword evidence="3" id="KW-1185">Reference proteome</keyword>
<dbReference type="STRING" id="1295009.MMINT_07790"/>
<dbReference type="SUPFAM" id="SSF89550">
    <property type="entry name" value="PHP domain-like"/>
    <property type="match status" value="1"/>
</dbReference>
<reference evidence="2 3" key="1">
    <citation type="journal article" date="2013" name="Genome Announc.">
        <title>Genome sequence of 'Candidatus Methanomassiliicoccus intestinalis' Issoire-Mx1, a third thermoplasmatales-related methanogenic archaeon from human feces.</title>
        <authorList>
            <person name="Borrel G."/>
            <person name="Harris H.M."/>
            <person name="Parisot N."/>
            <person name="Gaci N."/>
            <person name="Tottey W."/>
            <person name="Mihajlovski A."/>
            <person name="Deane J."/>
            <person name="Gribaldo S."/>
            <person name="Bardot O."/>
            <person name="Peyretaillade E."/>
            <person name="Peyret P."/>
            <person name="O'Toole P.W."/>
            <person name="Brugere J.F."/>
        </authorList>
    </citation>
    <scope>NUCLEOTIDE SEQUENCE [LARGE SCALE GENOMIC DNA]</scope>
    <source>
        <strain evidence="2 3">Issoire-Mx1</strain>
    </source>
</reference>
<dbReference type="KEGG" id="mer:MMINT_07790"/>
<dbReference type="InterPro" id="IPR003141">
    <property type="entry name" value="Pol/His_phosphatase_N"/>
</dbReference>
<name>U5Q580_METII</name>
<proteinExistence type="predicted"/>
<dbReference type="Proteomes" id="UP000014070">
    <property type="component" value="Chromosome"/>
</dbReference>
<dbReference type="GO" id="GO:0004534">
    <property type="term" value="F:5'-3' RNA exonuclease activity"/>
    <property type="evidence" value="ECO:0007669"/>
    <property type="project" value="TreeGrafter"/>
</dbReference>